<dbReference type="GeneID" id="84212902"/>
<protein>
    <submittedName>
        <fullName evidence="1">Uncharacterized protein</fullName>
    </submittedName>
</protein>
<name>A0AAF0PFP7_9EURY</name>
<evidence type="ECO:0000313" key="1">
    <source>
        <dbReference type="EMBL" id="WMT08634.1"/>
    </source>
</evidence>
<keyword evidence="2" id="KW-1185">Reference proteome</keyword>
<reference evidence="1 2" key="1">
    <citation type="submission" date="2022-07" db="EMBL/GenBank/DDBJ databases">
        <title>Two temperate virus in Haloterrigena jeotgali A29.</title>
        <authorList>
            <person name="Deng X."/>
        </authorList>
    </citation>
    <scope>NUCLEOTIDE SEQUENCE [LARGE SCALE GENOMIC DNA]</scope>
    <source>
        <strain evidence="1 2">A29</strain>
    </source>
</reference>
<evidence type="ECO:0000313" key="2">
    <source>
        <dbReference type="Proteomes" id="UP001224926"/>
    </source>
</evidence>
<dbReference type="EMBL" id="CP101873">
    <property type="protein sequence ID" value="WMT08634.1"/>
    <property type="molecule type" value="Genomic_DNA"/>
</dbReference>
<dbReference type="AlphaFoldDB" id="A0AAF0PFP7"/>
<organism evidence="1 2">
    <name type="scientific">Natrinema thermotolerans</name>
    <dbReference type="NCBI Taxonomy" id="121872"/>
    <lineage>
        <taxon>Archaea</taxon>
        <taxon>Methanobacteriati</taxon>
        <taxon>Methanobacteriota</taxon>
        <taxon>Stenosarchaea group</taxon>
        <taxon>Halobacteria</taxon>
        <taxon>Halobacteriales</taxon>
        <taxon>Natrialbaceae</taxon>
        <taxon>Natrinema</taxon>
    </lineage>
</organism>
<dbReference type="RefSeq" id="WP_049964365.1">
    <property type="nucleotide sequence ID" value="NZ_CP101873.1"/>
</dbReference>
<proteinExistence type="predicted"/>
<sequence length="166" mass="18101">MRTTAVIVTVYVVAVVFVGLVLGASMVLDSDASAADPVHVERVPVAPERPADLNATSAADYGIEYEETRLYNDVIASHNHTLDVDESVRTQCTATSVAETGADRFSVRLECRGGLEVTDAPAESEAFMYPVTYRITETETNQTGIRDYPFGERDTLETVRSRTLGH</sequence>
<dbReference type="GeneID" id="39860593"/>
<dbReference type="Proteomes" id="UP001224926">
    <property type="component" value="Chromosome"/>
</dbReference>
<gene>
    <name evidence="1" type="ORF">NP511_03130</name>
</gene>
<accession>A0AAF0PFP7</accession>